<evidence type="ECO:0000313" key="2">
    <source>
        <dbReference type="EMBL" id="CAG6630232.1"/>
    </source>
</evidence>
<accession>A0A8D8QEN9</accession>
<sequence>MSGRSSTWRRVVQGAVRCSSSPVPRTRGSWRCTRRPSRTRSPPPWPRTSSSPASYRATRTFASSATSATFPAWTSRGVRTATCIIPGSMRCPRYPSRRYSGPETTYCPCC</sequence>
<proteinExistence type="predicted"/>
<organism evidence="2">
    <name type="scientific">Cacopsylla melanoneura</name>
    <dbReference type="NCBI Taxonomy" id="428564"/>
    <lineage>
        <taxon>Eukaryota</taxon>
        <taxon>Metazoa</taxon>
        <taxon>Ecdysozoa</taxon>
        <taxon>Arthropoda</taxon>
        <taxon>Hexapoda</taxon>
        <taxon>Insecta</taxon>
        <taxon>Pterygota</taxon>
        <taxon>Neoptera</taxon>
        <taxon>Paraneoptera</taxon>
        <taxon>Hemiptera</taxon>
        <taxon>Sternorrhyncha</taxon>
        <taxon>Psylloidea</taxon>
        <taxon>Psyllidae</taxon>
        <taxon>Psyllinae</taxon>
        <taxon>Cacopsylla</taxon>
    </lineage>
</organism>
<name>A0A8D8QEN9_9HEMI</name>
<dbReference type="EMBL" id="HBUF01072881">
    <property type="protein sequence ID" value="CAG6630220.1"/>
    <property type="molecule type" value="Transcribed_RNA"/>
</dbReference>
<dbReference type="EMBL" id="HBUF01072884">
    <property type="protein sequence ID" value="CAG6630232.1"/>
    <property type="molecule type" value="Transcribed_RNA"/>
</dbReference>
<dbReference type="AlphaFoldDB" id="A0A8D8QEN9"/>
<feature type="region of interest" description="Disordered" evidence="1">
    <location>
        <begin position="19"/>
        <end position="53"/>
    </location>
</feature>
<evidence type="ECO:0000256" key="1">
    <source>
        <dbReference type="SAM" id="MobiDB-lite"/>
    </source>
</evidence>
<dbReference type="EMBL" id="HBUF01072883">
    <property type="protein sequence ID" value="CAG6630228.1"/>
    <property type="molecule type" value="Transcribed_RNA"/>
</dbReference>
<reference evidence="2" key="1">
    <citation type="submission" date="2021-05" db="EMBL/GenBank/DDBJ databases">
        <authorList>
            <person name="Alioto T."/>
            <person name="Alioto T."/>
            <person name="Gomez Garrido J."/>
        </authorList>
    </citation>
    <scope>NUCLEOTIDE SEQUENCE</scope>
</reference>
<protein>
    <submittedName>
        <fullName evidence="2">Uncharacterized protein</fullName>
    </submittedName>
</protein>